<evidence type="ECO:0000313" key="2">
    <source>
        <dbReference type="EMBL" id="CAE2194706.1"/>
    </source>
</evidence>
<evidence type="ECO:0008006" key="3">
    <source>
        <dbReference type="Google" id="ProtNLM"/>
    </source>
</evidence>
<name>A0A7S4M1K3_9EUKA</name>
<sequence length="212" mass="23075">MSPFKAGGSNSDDDSSEQQPETIADKAKSWLSMATAPIATMQAQRAESAAHQQRAERLKAGAQMQLLPSGRGEVCPVRVALSNDVAMVTWQGGTESGVLALSAVREVKPILASGLFKAGGPVPCQWMMVADDQTVRLEAESEAVKEEWMQAIEVLRNKEGEAKTGRKMAYQAKRRIGMEERKREAERRKAEVLKTCSAGGMRHTANAMMNRA</sequence>
<proteinExistence type="predicted"/>
<protein>
    <recommendedName>
        <fullName evidence="3">PH domain-containing protein</fullName>
    </recommendedName>
</protein>
<dbReference type="SUPFAM" id="SSF50729">
    <property type="entry name" value="PH domain-like"/>
    <property type="match status" value="1"/>
</dbReference>
<dbReference type="AlphaFoldDB" id="A0A7S4M1K3"/>
<dbReference type="EMBL" id="HBKO01000108">
    <property type="protein sequence ID" value="CAE2194706.1"/>
    <property type="molecule type" value="Transcribed_RNA"/>
</dbReference>
<reference evidence="2" key="1">
    <citation type="submission" date="2021-01" db="EMBL/GenBank/DDBJ databases">
        <authorList>
            <person name="Corre E."/>
            <person name="Pelletier E."/>
            <person name="Niang G."/>
            <person name="Scheremetjew M."/>
            <person name="Finn R."/>
            <person name="Kale V."/>
            <person name="Holt S."/>
            <person name="Cochrane G."/>
            <person name="Meng A."/>
            <person name="Brown T."/>
            <person name="Cohen L."/>
        </authorList>
    </citation>
    <scope>NUCLEOTIDE SEQUENCE</scope>
    <source>
        <strain evidence="2">UIO037</strain>
    </source>
</reference>
<feature type="region of interest" description="Disordered" evidence="1">
    <location>
        <begin position="1"/>
        <end position="27"/>
    </location>
</feature>
<accession>A0A7S4M1K3</accession>
<evidence type="ECO:0000256" key="1">
    <source>
        <dbReference type="SAM" id="MobiDB-lite"/>
    </source>
</evidence>
<gene>
    <name evidence="2" type="ORF">CPOL0286_LOCUS56</name>
</gene>
<organism evidence="2">
    <name type="scientific">Prymnesium polylepis</name>
    <dbReference type="NCBI Taxonomy" id="72548"/>
    <lineage>
        <taxon>Eukaryota</taxon>
        <taxon>Haptista</taxon>
        <taxon>Haptophyta</taxon>
        <taxon>Prymnesiophyceae</taxon>
        <taxon>Prymnesiales</taxon>
        <taxon>Prymnesiaceae</taxon>
        <taxon>Prymnesium</taxon>
    </lineage>
</organism>